<keyword evidence="4" id="KW-1185">Reference proteome</keyword>
<dbReference type="Proteomes" id="UP001596174">
    <property type="component" value="Unassembled WGS sequence"/>
</dbReference>
<evidence type="ECO:0000259" key="2">
    <source>
        <dbReference type="Pfam" id="PF04326"/>
    </source>
</evidence>
<evidence type="ECO:0000313" key="4">
    <source>
        <dbReference type="Proteomes" id="UP001596174"/>
    </source>
</evidence>
<comment type="caution">
    <text evidence="3">The sequence shown here is derived from an EMBL/GenBank/DDBJ whole genome shotgun (WGS) entry which is preliminary data.</text>
</comment>
<feature type="transmembrane region" description="Helical" evidence="1">
    <location>
        <begin position="6"/>
        <end position="27"/>
    </location>
</feature>
<dbReference type="RefSeq" id="WP_380590377.1">
    <property type="nucleotide sequence ID" value="NZ_JBHSQJ010000166.1"/>
</dbReference>
<dbReference type="InterPro" id="IPR038461">
    <property type="entry name" value="Schlafen_AlbA_2_dom_sf"/>
</dbReference>
<sequence length="287" mass="31265">MAQAESVGYLAAVAVGAVVGLLGRALLTSRPRLDRTSAVLCGIIGSALGFTALRVVPPLTAHGFPWLRLLLAALLGTLAVMATGQALHRSWVRRHPDLVHGDPKALIAAGEGARLEFKSTARWNLRTGERDERLEHVVAKTVAGFLNADGGTLLIGVDDAGTVVGVEYDYRLLRQPDRDRYELWLHDLLGGYLGRSALSRLRIGFARLDGHDVCRIDVQPAPGPVFLHAPKGQRTADFHVRLGNSTRLLLTDEALDYIRGHWSRRPLVRLLGRRYAALAAHRPAGED</sequence>
<feature type="transmembrane region" description="Helical" evidence="1">
    <location>
        <begin position="39"/>
        <end position="60"/>
    </location>
</feature>
<gene>
    <name evidence="3" type="ORF">ACFP3V_30035</name>
</gene>
<dbReference type="InterPro" id="IPR007421">
    <property type="entry name" value="Schlafen_AlbA_2_dom"/>
</dbReference>
<organism evidence="3 4">
    <name type="scientific">Streptacidiphilus monticola</name>
    <dbReference type="NCBI Taxonomy" id="2161674"/>
    <lineage>
        <taxon>Bacteria</taxon>
        <taxon>Bacillati</taxon>
        <taxon>Actinomycetota</taxon>
        <taxon>Actinomycetes</taxon>
        <taxon>Kitasatosporales</taxon>
        <taxon>Streptomycetaceae</taxon>
        <taxon>Streptacidiphilus</taxon>
    </lineage>
</organism>
<dbReference type="Gene3D" id="3.30.950.30">
    <property type="entry name" value="Schlafen, AAA domain"/>
    <property type="match status" value="1"/>
</dbReference>
<feature type="transmembrane region" description="Helical" evidence="1">
    <location>
        <begin position="66"/>
        <end position="87"/>
    </location>
</feature>
<evidence type="ECO:0000313" key="3">
    <source>
        <dbReference type="EMBL" id="MFC5911432.1"/>
    </source>
</evidence>
<dbReference type="EMBL" id="JBHSQJ010000166">
    <property type="protein sequence ID" value="MFC5911432.1"/>
    <property type="molecule type" value="Genomic_DNA"/>
</dbReference>
<feature type="domain" description="Schlafen AlbA-2" evidence="2">
    <location>
        <begin position="111"/>
        <end position="248"/>
    </location>
</feature>
<accession>A0ABW1GCU3</accession>
<keyword evidence="1" id="KW-0812">Transmembrane</keyword>
<protein>
    <submittedName>
        <fullName evidence="3">Helix-turn-helix domain-containing protein</fullName>
    </submittedName>
</protein>
<reference evidence="4" key="1">
    <citation type="journal article" date="2019" name="Int. J. Syst. Evol. Microbiol.">
        <title>The Global Catalogue of Microorganisms (GCM) 10K type strain sequencing project: providing services to taxonomists for standard genome sequencing and annotation.</title>
        <authorList>
            <consortium name="The Broad Institute Genomics Platform"/>
            <consortium name="The Broad Institute Genome Sequencing Center for Infectious Disease"/>
            <person name="Wu L."/>
            <person name="Ma J."/>
        </authorList>
    </citation>
    <scope>NUCLEOTIDE SEQUENCE [LARGE SCALE GENOMIC DNA]</scope>
    <source>
        <strain evidence="4">JCM 4816</strain>
    </source>
</reference>
<keyword evidence="1" id="KW-0472">Membrane</keyword>
<dbReference type="Pfam" id="PF04326">
    <property type="entry name" value="SLFN_AlbA_2"/>
    <property type="match status" value="1"/>
</dbReference>
<proteinExistence type="predicted"/>
<evidence type="ECO:0000256" key="1">
    <source>
        <dbReference type="SAM" id="Phobius"/>
    </source>
</evidence>
<keyword evidence="1" id="KW-1133">Transmembrane helix</keyword>
<name>A0ABW1GCU3_9ACTN</name>